<sequence>MSIVITGMGAVTHLGIGQQLLREAIVHHKDPIPDSWISEELQLALTGFRVDDEQYKELLSPYKTRNMDRFAKLTIAAVHNGLCDAKLTEKEDLETSGFIMSTTFGPWESTNRYTKQLIQDGPSNASPRLFPNTVLNSAQGHVCISFNIKGPTSTLTGLSAIPYAMSLLKKGQAERVIVAGADELNENMVEAYCHLGSSIRFGEGVGVLVLETLESAQNRNAIIYGEIGEYALGCEPSLHLWFEDIDPNSTIMLDLLKQIPLDEHVDELIVVKTSNGSEKVEKLEETIFQTLNDTYSNIEWHCPKEKLGETFGASSILHTISAVHLLNRNTNAKEALVLNNEIGGNHMALQIKKWNDSYS</sequence>
<dbReference type="Pfam" id="PF00109">
    <property type="entry name" value="ketoacyl-synt"/>
    <property type="match status" value="1"/>
</dbReference>
<keyword evidence="3" id="KW-0012">Acyltransferase</keyword>
<dbReference type="GO" id="GO:0004315">
    <property type="term" value="F:3-oxoacyl-[acyl-carrier-protein] synthase activity"/>
    <property type="evidence" value="ECO:0007669"/>
    <property type="project" value="UniProtKB-EC"/>
</dbReference>
<dbReference type="PANTHER" id="PTHR11712">
    <property type="entry name" value="POLYKETIDE SYNTHASE-RELATED"/>
    <property type="match status" value="1"/>
</dbReference>
<accession>A0ABS2R924</accession>
<dbReference type="InterPro" id="IPR014030">
    <property type="entry name" value="Ketoacyl_synth_N"/>
</dbReference>
<dbReference type="EC" id="2.3.1.179" evidence="3"/>
<dbReference type="PANTHER" id="PTHR11712:SF336">
    <property type="entry name" value="3-OXOACYL-[ACYL-CARRIER-PROTEIN] SYNTHASE, MITOCHONDRIAL"/>
    <property type="match status" value="1"/>
</dbReference>
<comment type="caution">
    <text evidence="3">The sequence shown here is derived from an EMBL/GenBank/DDBJ whole genome shotgun (WGS) entry which is preliminary data.</text>
</comment>
<dbReference type="EMBL" id="JAFBFH010000023">
    <property type="protein sequence ID" value="MBM7716142.1"/>
    <property type="molecule type" value="Genomic_DNA"/>
</dbReference>
<gene>
    <name evidence="3" type="ORF">JOC94_003153</name>
</gene>
<dbReference type="Gene3D" id="3.40.47.10">
    <property type="match status" value="1"/>
</dbReference>
<evidence type="ECO:0000259" key="2">
    <source>
        <dbReference type="Pfam" id="PF00109"/>
    </source>
</evidence>
<dbReference type="SUPFAM" id="SSF53901">
    <property type="entry name" value="Thiolase-like"/>
    <property type="match status" value="2"/>
</dbReference>
<dbReference type="InterPro" id="IPR016039">
    <property type="entry name" value="Thiolase-like"/>
</dbReference>
<feature type="domain" description="Beta-ketoacyl synthase-like N-terminal" evidence="2">
    <location>
        <begin position="2"/>
        <end position="186"/>
    </location>
</feature>
<keyword evidence="4" id="KW-1185">Reference proteome</keyword>
<dbReference type="Proteomes" id="UP000823485">
    <property type="component" value="Unassembled WGS sequence"/>
</dbReference>
<evidence type="ECO:0000313" key="3">
    <source>
        <dbReference type="EMBL" id="MBM7716142.1"/>
    </source>
</evidence>
<evidence type="ECO:0000313" key="4">
    <source>
        <dbReference type="Proteomes" id="UP000823485"/>
    </source>
</evidence>
<dbReference type="RefSeq" id="WP_077113917.1">
    <property type="nucleotide sequence ID" value="NZ_JAFBFH010000023.1"/>
</dbReference>
<organism evidence="3 4">
    <name type="scientific">Siminovitchia thermophila</name>
    <dbReference type="NCBI Taxonomy" id="1245522"/>
    <lineage>
        <taxon>Bacteria</taxon>
        <taxon>Bacillati</taxon>
        <taxon>Bacillota</taxon>
        <taxon>Bacilli</taxon>
        <taxon>Bacillales</taxon>
        <taxon>Bacillaceae</taxon>
        <taxon>Siminovitchia</taxon>
    </lineage>
</organism>
<name>A0ABS2R924_9BACI</name>
<dbReference type="InterPro" id="IPR000794">
    <property type="entry name" value="Beta-ketoacyl_synthase"/>
</dbReference>
<reference evidence="3 4" key="1">
    <citation type="submission" date="2021-01" db="EMBL/GenBank/DDBJ databases">
        <title>Genomic Encyclopedia of Type Strains, Phase IV (KMG-IV): sequencing the most valuable type-strain genomes for metagenomic binning, comparative biology and taxonomic classification.</title>
        <authorList>
            <person name="Goeker M."/>
        </authorList>
    </citation>
    <scope>NUCLEOTIDE SEQUENCE [LARGE SCALE GENOMIC DNA]</scope>
    <source>
        <strain evidence="3 4">DSM 105453</strain>
    </source>
</reference>
<keyword evidence="1 3" id="KW-0808">Transferase</keyword>
<evidence type="ECO:0000256" key="1">
    <source>
        <dbReference type="ARBA" id="ARBA00022679"/>
    </source>
</evidence>
<proteinExistence type="predicted"/>
<protein>
    <submittedName>
        <fullName evidence="3">3-oxoacyl-[acyl-carrier-protein] synthase II</fullName>
        <ecNumber evidence="3">2.3.1.179</ecNumber>
    </submittedName>
</protein>